<dbReference type="Proteomes" id="UP000005240">
    <property type="component" value="Unassembled WGS sequence"/>
</dbReference>
<evidence type="ECO:0000313" key="2">
    <source>
        <dbReference type="EnsemblFungi" id="PTTG_30610-t43_1-p1"/>
    </source>
</evidence>
<feature type="non-terminal residue" evidence="1">
    <location>
        <position position="1"/>
    </location>
</feature>
<dbReference type="InterPro" id="IPR035899">
    <property type="entry name" value="DBL_dom_sf"/>
</dbReference>
<name>A0A180FY34_PUCT1</name>
<dbReference type="VEuPathDB" id="FungiDB:PTTG_30610"/>
<reference evidence="1" key="1">
    <citation type="submission" date="2009-11" db="EMBL/GenBank/DDBJ databases">
        <authorList>
            <consortium name="The Broad Institute Genome Sequencing Platform"/>
            <person name="Ward D."/>
            <person name="Feldgarden M."/>
            <person name="Earl A."/>
            <person name="Young S.K."/>
            <person name="Zeng Q."/>
            <person name="Koehrsen M."/>
            <person name="Alvarado L."/>
            <person name="Berlin A."/>
            <person name="Bochicchio J."/>
            <person name="Borenstein D."/>
            <person name="Chapman S.B."/>
            <person name="Chen Z."/>
            <person name="Engels R."/>
            <person name="Freedman E."/>
            <person name="Gellesch M."/>
            <person name="Goldberg J."/>
            <person name="Griggs A."/>
            <person name="Gujja S."/>
            <person name="Heilman E."/>
            <person name="Heiman D."/>
            <person name="Hepburn T."/>
            <person name="Howarth C."/>
            <person name="Jen D."/>
            <person name="Larson L."/>
            <person name="Lewis B."/>
            <person name="Mehta T."/>
            <person name="Park D."/>
            <person name="Pearson M."/>
            <person name="Roberts A."/>
            <person name="Saif S."/>
            <person name="Shea T."/>
            <person name="Shenoy N."/>
            <person name="Sisk P."/>
            <person name="Stolte C."/>
            <person name="Sykes S."/>
            <person name="Thomson T."/>
            <person name="Walk T."/>
            <person name="White J."/>
            <person name="Yandava C."/>
            <person name="Izard J."/>
            <person name="Baranova O.V."/>
            <person name="Blanton J.M."/>
            <person name="Tanner A.C."/>
            <person name="Dewhirst F.E."/>
            <person name="Haas B."/>
            <person name="Nusbaum C."/>
            <person name="Birren B."/>
        </authorList>
    </citation>
    <scope>NUCLEOTIDE SEQUENCE [LARGE SCALE GENOMIC DNA]</scope>
    <source>
        <strain evidence="1">1-1 BBBD Race 1</strain>
    </source>
</reference>
<dbReference type="OrthoDB" id="1716625at2759"/>
<protein>
    <recommendedName>
        <fullName evidence="4">DH domain-containing protein</fullName>
    </recommendedName>
</protein>
<dbReference type="SUPFAM" id="SSF48065">
    <property type="entry name" value="DBL homology domain (DH-domain)"/>
    <property type="match status" value="1"/>
</dbReference>
<reference evidence="2" key="4">
    <citation type="submission" date="2025-05" db="UniProtKB">
        <authorList>
            <consortium name="EnsemblFungi"/>
        </authorList>
    </citation>
    <scope>IDENTIFICATION</scope>
    <source>
        <strain evidence="2">isolate 1-1 / race 1 (BBBD)</strain>
    </source>
</reference>
<keyword evidence="3" id="KW-1185">Reference proteome</keyword>
<gene>
    <name evidence="1" type="ORF">PTTG_30610</name>
</gene>
<organism evidence="1">
    <name type="scientific">Puccinia triticina (isolate 1-1 / race 1 (BBBD))</name>
    <name type="common">Brown leaf rust fungus</name>
    <dbReference type="NCBI Taxonomy" id="630390"/>
    <lineage>
        <taxon>Eukaryota</taxon>
        <taxon>Fungi</taxon>
        <taxon>Dikarya</taxon>
        <taxon>Basidiomycota</taxon>
        <taxon>Pucciniomycotina</taxon>
        <taxon>Pucciniomycetes</taxon>
        <taxon>Pucciniales</taxon>
        <taxon>Pucciniaceae</taxon>
        <taxon>Puccinia</taxon>
    </lineage>
</organism>
<evidence type="ECO:0000313" key="3">
    <source>
        <dbReference type="Proteomes" id="UP000005240"/>
    </source>
</evidence>
<reference evidence="2 3" key="3">
    <citation type="journal article" date="2017" name="G3 (Bethesda)">
        <title>Comparative analysis highlights variable genome content of wheat rusts and divergence of the mating loci.</title>
        <authorList>
            <person name="Cuomo C.A."/>
            <person name="Bakkeren G."/>
            <person name="Khalil H.B."/>
            <person name="Panwar V."/>
            <person name="Joly D."/>
            <person name="Linning R."/>
            <person name="Sakthikumar S."/>
            <person name="Song X."/>
            <person name="Adiconis X."/>
            <person name="Fan L."/>
            <person name="Goldberg J.M."/>
            <person name="Levin J.Z."/>
            <person name="Young S."/>
            <person name="Zeng Q."/>
            <person name="Anikster Y."/>
            <person name="Bruce M."/>
            <person name="Wang M."/>
            <person name="Yin C."/>
            <person name="McCallum B."/>
            <person name="Szabo L.J."/>
            <person name="Hulbert S."/>
            <person name="Chen X."/>
            <person name="Fellers J.P."/>
        </authorList>
    </citation>
    <scope>NUCLEOTIDE SEQUENCE</scope>
    <source>
        <strain evidence="2">isolate 1-1 / race 1 (BBBD)</strain>
        <strain evidence="3">Isolate 1-1 / race 1 (BBBD)</strain>
    </source>
</reference>
<accession>A0A180FY34</accession>
<reference evidence="1" key="2">
    <citation type="submission" date="2016-05" db="EMBL/GenBank/DDBJ databases">
        <title>Comparative analysis highlights variable genome content of wheat rusts and divergence of the mating loci.</title>
        <authorList>
            <person name="Cuomo C.A."/>
            <person name="Bakkeren G."/>
            <person name="Szabo L."/>
            <person name="Khalil H."/>
            <person name="Joly D."/>
            <person name="Goldberg J."/>
            <person name="Young S."/>
            <person name="Zeng Q."/>
            <person name="Fellers J."/>
        </authorList>
    </citation>
    <scope>NUCLEOTIDE SEQUENCE [LARGE SCALE GENOMIC DNA]</scope>
    <source>
        <strain evidence="1">1-1 BBBD Race 1</strain>
    </source>
</reference>
<evidence type="ECO:0008006" key="4">
    <source>
        <dbReference type="Google" id="ProtNLM"/>
    </source>
</evidence>
<dbReference type="EnsemblFungi" id="PTTG_30610-t43_1">
    <property type="protein sequence ID" value="PTTG_30610-t43_1-p1"/>
    <property type="gene ID" value="PTTG_30610"/>
</dbReference>
<proteinExistence type="predicted"/>
<dbReference type="EMBL" id="ADAS02005006">
    <property type="protein sequence ID" value="OAV85326.1"/>
    <property type="molecule type" value="Genomic_DNA"/>
</dbReference>
<evidence type="ECO:0000313" key="1">
    <source>
        <dbReference type="EMBL" id="OAV85326.1"/>
    </source>
</evidence>
<sequence length="112" mass="12224">NLVIPSIIPSPQLNGNPGSQTGSSLIDPPTFLLYSEKENNHQQAIHELIQTESGFVEICQTLSQEIMLFGTTFLSALEGRQPQTAGALVQVLGGIMFDYIRGGEAFRHYCSN</sequence>
<dbReference type="AlphaFoldDB" id="A0A180FY34"/>